<reference evidence="3" key="1">
    <citation type="journal article" date="2023" name="Nat. Commun.">
        <title>Diploid and tetraploid genomes of Acorus and the evolution of monocots.</title>
        <authorList>
            <person name="Ma L."/>
            <person name="Liu K.W."/>
            <person name="Li Z."/>
            <person name="Hsiao Y.Y."/>
            <person name="Qi Y."/>
            <person name="Fu T."/>
            <person name="Tang G.D."/>
            <person name="Zhang D."/>
            <person name="Sun W.H."/>
            <person name="Liu D.K."/>
            <person name="Li Y."/>
            <person name="Chen G.Z."/>
            <person name="Liu X.D."/>
            <person name="Liao X.Y."/>
            <person name="Jiang Y.T."/>
            <person name="Yu X."/>
            <person name="Hao Y."/>
            <person name="Huang J."/>
            <person name="Zhao X.W."/>
            <person name="Ke S."/>
            <person name="Chen Y.Y."/>
            <person name="Wu W.L."/>
            <person name="Hsu J.L."/>
            <person name="Lin Y.F."/>
            <person name="Huang M.D."/>
            <person name="Li C.Y."/>
            <person name="Huang L."/>
            <person name="Wang Z.W."/>
            <person name="Zhao X."/>
            <person name="Zhong W.Y."/>
            <person name="Peng D.H."/>
            <person name="Ahmad S."/>
            <person name="Lan S."/>
            <person name="Zhang J.S."/>
            <person name="Tsai W.C."/>
            <person name="Van de Peer Y."/>
            <person name="Liu Z.J."/>
        </authorList>
    </citation>
    <scope>NUCLEOTIDE SEQUENCE</scope>
    <source>
        <strain evidence="3">CP</strain>
    </source>
</reference>
<keyword evidence="3" id="KW-0808">Transferase</keyword>
<comment type="subcellular location">
    <subcellularLocation>
        <location evidence="1">Membrane</location>
        <topology evidence="1">Single-pass membrane protein</topology>
    </subcellularLocation>
</comment>
<dbReference type="Gene3D" id="3.80.10.10">
    <property type="entry name" value="Ribonuclease Inhibitor"/>
    <property type="match status" value="1"/>
</dbReference>
<dbReference type="InterPro" id="IPR024788">
    <property type="entry name" value="Malectin-like_Carb-bd_dom"/>
</dbReference>
<dbReference type="EMBL" id="JAUJYO010000003">
    <property type="protein sequence ID" value="KAK1320375.1"/>
    <property type="molecule type" value="Genomic_DNA"/>
</dbReference>
<accession>A0AAV9F375</accession>
<dbReference type="PANTHER" id="PTHR45631:SF186">
    <property type="entry name" value="MALECTIN-LIKE DOMAIN-CONTAINING PROTEIN"/>
    <property type="match status" value="1"/>
</dbReference>
<reference evidence="3" key="2">
    <citation type="submission" date="2023-06" db="EMBL/GenBank/DDBJ databases">
        <authorList>
            <person name="Ma L."/>
            <person name="Liu K.-W."/>
            <person name="Li Z."/>
            <person name="Hsiao Y.-Y."/>
            <person name="Qi Y."/>
            <person name="Fu T."/>
            <person name="Tang G."/>
            <person name="Zhang D."/>
            <person name="Sun W.-H."/>
            <person name="Liu D.-K."/>
            <person name="Li Y."/>
            <person name="Chen G.-Z."/>
            <person name="Liu X.-D."/>
            <person name="Liao X.-Y."/>
            <person name="Jiang Y.-T."/>
            <person name="Yu X."/>
            <person name="Hao Y."/>
            <person name="Huang J."/>
            <person name="Zhao X.-W."/>
            <person name="Ke S."/>
            <person name="Chen Y.-Y."/>
            <person name="Wu W.-L."/>
            <person name="Hsu J.-L."/>
            <person name="Lin Y.-F."/>
            <person name="Huang M.-D."/>
            <person name="Li C.-Y."/>
            <person name="Huang L."/>
            <person name="Wang Z.-W."/>
            <person name="Zhao X."/>
            <person name="Zhong W.-Y."/>
            <person name="Peng D.-H."/>
            <person name="Ahmad S."/>
            <person name="Lan S."/>
            <person name="Zhang J.-S."/>
            <person name="Tsai W.-C."/>
            <person name="Van De Peer Y."/>
            <person name="Liu Z.-J."/>
        </authorList>
    </citation>
    <scope>NUCLEOTIDE SEQUENCE</scope>
    <source>
        <strain evidence="3">CP</strain>
        <tissue evidence="3">Leaves</tissue>
    </source>
</reference>
<evidence type="ECO:0000256" key="1">
    <source>
        <dbReference type="ARBA" id="ARBA00004167"/>
    </source>
</evidence>
<gene>
    <name evidence="3" type="ORF">QJS10_CPA03g01424</name>
</gene>
<sequence length="312" mass="35341">MLNLRYFKDQNKNCYTLPSFEDTKYLIRVGFYYGNYDRLSKPPVFDLQVDGNTWVTVVSLIDEPVYYEVIYIARGDVISICLARMRANEFPFISSLEAVPLSDGMYQSLSSDYAYLTSYRYHFGEDGSIGYHVDDPYNRVLRELAGNLDSMVDAMNITLSPVEGSDSSSMINAIEIYTASDMLNVIGTYEVDVEGLANITKGFEKLKGWPGEPCLPANTIWEWLNCSGGDFVRLKYRYLSGYGLEGTLPDFSQMQALQVIRDLHDNHLTGTIPDFLGKLPNPRTLNNNDDDDMEVAPREVPQLVYAQPVPRV</sequence>
<dbReference type="GO" id="GO:0016020">
    <property type="term" value="C:membrane"/>
    <property type="evidence" value="ECO:0007669"/>
    <property type="project" value="UniProtKB-SubCell"/>
</dbReference>
<evidence type="ECO:0000313" key="3">
    <source>
        <dbReference type="EMBL" id="KAK1320375.1"/>
    </source>
</evidence>
<dbReference type="PANTHER" id="PTHR45631">
    <property type="entry name" value="OS07G0107800 PROTEIN-RELATED"/>
    <property type="match status" value="1"/>
</dbReference>
<dbReference type="Pfam" id="PF12819">
    <property type="entry name" value="Malectin_like"/>
    <property type="match status" value="1"/>
</dbReference>
<keyword evidence="4" id="KW-1185">Reference proteome</keyword>
<evidence type="ECO:0000259" key="2">
    <source>
        <dbReference type="Pfam" id="PF12819"/>
    </source>
</evidence>
<evidence type="ECO:0000313" key="4">
    <source>
        <dbReference type="Proteomes" id="UP001180020"/>
    </source>
</evidence>
<dbReference type="Proteomes" id="UP001180020">
    <property type="component" value="Unassembled WGS sequence"/>
</dbReference>
<keyword evidence="3" id="KW-0418">Kinase</keyword>
<feature type="domain" description="Malectin-like" evidence="2">
    <location>
        <begin position="2"/>
        <end position="140"/>
    </location>
</feature>
<dbReference type="GO" id="GO:0016301">
    <property type="term" value="F:kinase activity"/>
    <property type="evidence" value="ECO:0007669"/>
    <property type="project" value="UniProtKB-KW"/>
</dbReference>
<dbReference type="AlphaFoldDB" id="A0AAV9F375"/>
<protein>
    <submittedName>
        <fullName evidence="3">Receptor-like protein kinase</fullName>
    </submittedName>
</protein>
<organism evidence="3 4">
    <name type="scientific">Acorus calamus</name>
    <name type="common">Sweet flag</name>
    <dbReference type="NCBI Taxonomy" id="4465"/>
    <lineage>
        <taxon>Eukaryota</taxon>
        <taxon>Viridiplantae</taxon>
        <taxon>Streptophyta</taxon>
        <taxon>Embryophyta</taxon>
        <taxon>Tracheophyta</taxon>
        <taxon>Spermatophyta</taxon>
        <taxon>Magnoliopsida</taxon>
        <taxon>Liliopsida</taxon>
        <taxon>Acoraceae</taxon>
        <taxon>Acorus</taxon>
    </lineage>
</organism>
<comment type="caution">
    <text evidence="3">The sequence shown here is derived from an EMBL/GenBank/DDBJ whole genome shotgun (WGS) entry which is preliminary data.</text>
</comment>
<dbReference type="InterPro" id="IPR032675">
    <property type="entry name" value="LRR_dom_sf"/>
</dbReference>
<proteinExistence type="predicted"/>
<name>A0AAV9F375_ACOCL</name>
<keyword evidence="3" id="KW-0675">Receptor</keyword>
<dbReference type="SUPFAM" id="SSF52058">
    <property type="entry name" value="L domain-like"/>
    <property type="match status" value="1"/>
</dbReference>